<proteinExistence type="predicted"/>
<protein>
    <submittedName>
        <fullName evidence="1">Uncharacterized protein</fullName>
    </submittedName>
</protein>
<comment type="caution">
    <text evidence="1">The sequence shown here is derived from an EMBL/GenBank/DDBJ whole genome shotgun (WGS) entry which is preliminary data.</text>
</comment>
<sequence>MGLTETRRHHPLNAVYETGEELFLRTCDSRETEVSELSLTGISYDRLVERHHDCTRKAESFKTTKRHLSAETLELIRLRGAARTAGNQELTPEHAKLSREEIKEHLKERSAESFAEVAEAGKSIRYARRDFAIRKTRMTSFRNPKGTTIASRRGVEKIIYDFYSDLFDSHVHLPPHHLREDGHIIPELFTRVTLSRTEKVLD</sequence>
<gene>
    <name evidence="1" type="primary">Necator_chrIII.g10003</name>
    <name evidence="1" type="ORF">RB195_009238</name>
</gene>
<dbReference type="Proteomes" id="UP001303046">
    <property type="component" value="Unassembled WGS sequence"/>
</dbReference>
<evidence type="ECO:0000313" key="2">
    <source>
        <dbReference type="Proteomes" id="UP001303046"/>
    </source>
</evidence>
<reference evidence="1 2" key="1">
    <citation type="submission" date="2023-08" db="EMBL/GenBank/DDBJ databases">
        <title>A Necator americanus chromosomal reference genome.</title>
        <authorList>
            <person name="Ilik V."/>
            <person name="Petrzelkova K.J."/>
            <person name="Pardy F."/>
            <person name="Fuh T."/>
            <person name="Niatou-Singa F.S."/>
            <person name="Gouil Q."/>
            <person name="Baker L."/>
            <person name="Ritchie M.E."/>
            <person name="Jex A.R."/>
            <person name="Gazzola D."/>
            <person name="Li H."/>
            <person name="Toshio Fujiwara R."/>
            <person name="Zhan B."/>
            <person name="Aroian R.V."/>
            <person name="Pafco B."/>
            <person name="Schwarz E.M."/>
        </authorList>
    </citation>
    <scope>NUCLEOTIDE SEQUENCE [LARGE SCALE GENOMIC DNA]</scope>
    <source>
        <strain evidence="1 2">Aroian</strain>
        <tissue evidence="1">Whole animal</tissue>
    </source>
</reference>
<evidence type="ECO:0000313" key="1">
    <source>
        <dbReference type="EMBL" id="KAK6741259.1"/>
    </source>
</evidence>
<organism evidence="1 2">
    <name type="scientific">Necator americanus</name>
    <name type="common">Human hookworm</name>
    <dbReference type="NCBI Taxonomy" id="51031"/>
    <lineage>
        <taxon>Eukaryota</taxon>
        <taxon>Metazoa</taxon>
        <taxon>Ecdysozoa</taxon>
        <taxon>Nematoda</taxon>
        <taxon>Chromadorea</taxon>
        <taxon>Rhabditida</taxon>
        <taxon>Rhabditina</taxon>
        <taxon>Rhabditomorpha</taxon>
        <taxon>Strongyloidea</taxon>
        <taxon>Ancylostomatidae</taxon>
        <taxon>Bunostominae</taxon>
        <taxon>Necator</taxon>
    </lineage>
</organism>
<name>A0ABR1CSF1_NECAM</name>
<dbReference type="EMBL" id="JAVFWL010000003">
    <property type="protein sequence ID" value="KAK6741259.1"/>
    <property type="molecule type" value="Genomic_DNA"/>
</dbReference>
<keyword evidence="2" id="KW-1185">Reference proteome</keyword>
<accession>A0ABR1CSF1</accession>